<protein>
    <submittedName>
        <fullName evidence="3">Secreted RxLR effector peptide protein</fullName>
    </submittedName>
</protein>
<dbReference type="AlphaFoldDB" id="A0A0N5ALQ3"/>
<accession>A0A0N5ALQ3</accession>
<name>A0A0N5ALQ3_9BILA</name>
<proteinExistence type="predicted"/>
<dbReference type="WBParaSite" id="SMUV_0000547801-mRNA-1">
    <property type="protein sequence ID" value="SMUV_0000547801-mRNA-1"/>
    <property type="gene ID" value="SMUV_0000547801"/>
</dbReference>
<feature type="signal peptide" evidence="1">
    <location>
        <begin position="1"/>
        <end position="21"/>
    </location>
</feature>
<organism evidence="2 3">
    <name type="scientific">Syphacia muris</name>
    <dbReference type="NCBI Taxonomy" id="451379"/>
    <lineage>
        <taxon>Eukaryota</taxon>
        <taxon>Metazoa</taxon>
        <taxon>Ecdysozoa</taxon>
        <taxon>Nematoda</taxon>
        <taxon>Chromadorea</taxon>
        <taxon>Rhabditida</taxon>
        <taxon>Spirurina</taxon>
        <taxon>Oxyuridomorpha</taxon>
        <taxon>Oxyuroidea</taxon>
        <taxon>Oxyuridae</taxon>
        <taxon>Syphacia</taxon>
    </lineage>
</organism>
<evidence type="ECO:0000256" key="1">
    <source>
        <dbReference type="SAM" id="SignalP"/>
    </source>
</evidence>
<keyword evidence="1" id="KW-0732">Signal</keyword>
<evidence type="ECO:0000313" key="2">
    <source>
        <dbReference type="Proteomes" id="UP000046393"/>
    </source>
</evidence>
<keyword evidence="2" id="KW-1185">Reference proteome</keyword>
<evidence type="ECO:0000313" key="3">
    <source>
        <dbReference type="WBParaSite" id="SMUV_0000547801-mRNA-1"/>
    </source>
</evidence>
<sequence length="88" mass="9791">MRFSTFTAVFLIVLTTVSVSAYTPEEVSADRMPSLLHGHIAIGDTVQLRPESERTDAEFVKHMRPVGRVRLDGNGNRNNNPSAAYNLF</sequence>
<feature type="chain" id="PRO_5005893195" evidence="1">
    <location>
        <begin position="22"/>
        <end position="88"/>
    </location>
</feature>
<dbReference type="Proteomes" id="UP000046393">
    <property type="component" value="Unplaced"/>
</dbReference>
<reference evidence="3" key="1">
    <citation type="submission" date="2017-02" db="UniProtKB">
        <authorList>
            <consortium name="WormBaseParasite"/>
        </authorList>
    </citation>
    <scope>IDENTIFICATION</scope>
</reference>